<dbReference type="InterPro" id="IPR029016">
    <property type="entry name" value="GAF-like_dom_sf"/>
</dbReference>
<evidence type="ECO:0000313" key="4">
    <source>
        <dbReference type="Proteomes" id="UP000605201"/>
    </source>
</evidence>
<evidence type="ECO:0000313" key="3">
    <source>
        <dbReference type="EMBL" id="MBC8432759.1"/>
    </source>
</evidence>
<protein>
    <submittedName>
        <fullName evidence="3">HD domain-containing protein</fullName>
    </submittedName>
</protein>
<dbReference type="CDD" id="cd00077">
    <property type="entry name" value="HDc"/>
    <property type="match status" value="1"/>
</dbReference>
<dbReference type="SMART" id="SM00471">
    <property type="entry name" value="HDc"/>
    <property type="match status" value="1"/>
</dbReference>
<dbReference type="PANTHER" id="PTHR43155:SF2">
    <property type="entry name" value="CYCLIC DI-GMP PHOSPHODIESTERASE PA4108"/>
    <property type="match status" value="1"/>
</dbReference>
<dbReference type="Pfam" id="PF13487">
    <property type="entry name" value="HD_5"/>
    <property type="match status" value="1"/>
</dbReference>
<dbReference type="InterPro" id="IPR006674">
    <property type="entry name" value="HD_domain"/>
</dbReference>
<accession>A0A8J6NZA6</accession>
<feature type="domain" description="HD-GYP" evidence="2">
    <location>
        <begin position="302"/>
        <end position="497"/>
    </location>
</feature>
<dbReference type="SUPFAM" id="SSF109604">
    <property type="entry name" value="HD-domain/PDEase-like"/>
    <property type="match status" value="1"/>
</dbReference>
<dbReference type="EMBL" id="JACNIG010000246">
    <property type="protein sequence ID" value="MBC8432759.1"/>
    <property type="molecule type" value="Genomic_DNA"/>
</dbReference>
<dbReference type="InterPro" id="IPR037522">
    <property type="entry name" value="HD_GYP_dom"/>
</dbReference>
<evidence type="ECO:0000259" key="2">
    <source>
        <dbReference type="PROSITE" id="PS51832"/>
    </source>
</evidence>
<evidence type="ECO:0000259" key="1">
    <source>
        <dbReference type="PROSITE" id="PS51831"/>
    </source>
</evidence>
<dbReference type="AlphaFoldDB" id="A0A8J6NZA6"/>
<dbReference type="Gene3D" id="1.10.3210.10">
    <property type="entry name" value="Hypothetical protein af1432"/>
    <property type="match status" value="1"/>
</dbReference>
<dbReference type="Proteomes" id="UP000605201">
    <property type="component" value="Unassembled WGS sequence"/>
</dbReference>
<dbReference type="PANTHER" id="PTHR43155">
    <property type="entry name" value="CYCLIC DI-GMP PHOSPHODIESTERASE PA4108-RELATED"/>
    <property type="match status" value="1"/>
</dbReference>
<dbReference type="InterPro" id="IPR003607">
    <property type="entry name" value="HD/PDEase_dom"/>
</dbReference>
<name>A0A8J6NZA6_9BACT</name>
<sequence>MDLQLFKNFLVSLSQVFPVNFDFRDIKGSVLFSGNKKVSLPILRGLERVAGQVTSKESFQYLRIEDKYDLFGVPVLNSGRVVGVLTACDNGVEQDVPGPKTYPAHHMEQLLTHLAGLIEDKLSSMDESEKLAEELAKSFEDLNLYARITPQIKTLRFSPAKLEELNKDLLESMRAQMGFAFMPDRPEYNSLITVGEIDGKITQSSAFIEALINAIPPDAPSLVDNYFIVNNSSQTPGYQKMHAEPFRFLGVRIRHGGKFYGWLGMVSFNMKEIFRQGEMSLVISVAEQVALVISNSDLYRDLESFVINVGKSLVFAIEAKDAYTRGHSERVNRYCMLMAEHLDLDEDQQKVLNWASILHDVGKIGTPESILNKPDKLTDAEYEIIKAHPLKGYNILRPLDQLADSLPGILYHHERYDGGGYPRGFKGEEIPLYGRIIAIADTFDAISSNRAYRSAKPGKAALKIIKEVAGSQLDPGLVEVFETVFHASLDQKEEQDNTSTSVALRA</sequence>
<reference evidence="3 4" key="1">
    <citation type="submission" date="2020-08" db="EMBL/GenBank/DDBJ databases">
        <title>Bridging the membrane lipid divide: bacteria of the FCB group superphylum have the potential to synthesize archaeal ether lipids.</title>
        <authorList>
            <person name="Villanueva L."/>
            <person name="Von Meijenfeldt F.A.B."/>
            <person name="Westbye A.B."/>
            <person name="Yadav S."/>
            <person name="Hopmans E.C."/>
            <person name="Dutilh B.E."/>
            <person name="Sinninghe Damste J.S."/>
        </authorList>
    </citation>
    <scope>NUCLEOTIDE SEQUENCE [LARGE SCALE GENOMIC DNA]</scope>
    <source>
        <strain evidence="3">NIOZ-UU17</strain>
    </source>
</reference>
<dbReference type="Gene3D" id="3.30.450.40">
    <property type="match status" value="1"/>
</dbReference>
<comment type="caution">
    <text evidence="3">The sequence shown here is derived from an EMBL/GenBank/DDBJ whole genome shotgun (WGS) entry which is preliminary data.</text>
</comment>
<organism evidence="3 4">
    <name type="scientific">Candidatus Desulfatibia vada</name>
    <dbReference type="NCBI Taxonomy" id="2841696"/>
    <lineage>
        <taxon>Bacteria</taxon>
        <taxon>Pseudomonadati</taxon>
        <taxon>Thermodesulfobacteriota</taxon>
        <taxon>Desulfobacteria</taxon>
        <taxon>Desulfobacterales</taxon>
        <taxon>Desulfobacterales incertae sedis</taxon>
        <taxon>Candidatus Desulfatibia</taxon>
    </lineage>
</organism>
<feature type="domain" description="HD" evidence="1">
    <location>
        <begin position="324"/>
        <end position="446"/>
    </location>
</feature>
<dbReference type="PROSITE" id="PS51832">
    <property type="entry name" value="HD_GYP"/>
    <property type="match status" value="1"/>
</dbReference>
<proteinExistence type="predicted"/>
<dbReference type="PROSITE" id="PS51831">
    <property type="entry name" value="HD"/>
    <property type="match status" value="1"/>
</dbReference>
<dbReference type="SUPFAM" id="SSF55781">
    <property type="entry name" value="GAF domain-like"/>
    <property type="match status" value="1"/>
</dbReference>
<gene>
    <name evidence="3" type="ORF">H8D96_12675</name>
</gene>